<accession>A0ABD5V430</accession>
<gene>
    <name evidence="1" type="ORF">ACFQGH_06310</name>
</gene>
<comment type="caution">
    <text evidence="1">The sequence shown here is derived from an EMBL/GenBank/DDBJ whole genome shotgun (WGS) entry which is preliminary data.</text>
</comment>
<protein>
    <submittedName>
        <fullName evidence="1">Uncharacterized protein</fullName>
    </submittedName>
</protein>
<dbReference type="AlphaFoldDB" id="A0ABD5V430"/>
<evidence type="ECO:0000313" key="2">
    <source>
        <dbReference type="Proteomes" id="UP001596312"/>
    </source>
</evidence>
<dbReference type="EMBL" id="JBHSXQ010000002">
    <property type="protein sequence ID" value="MFC6904810.1"/>
    <property type="molecule type" value="Genomic_DNA"/>
</dbReference>
<sequence length="126" mass="13917">MRRAKRLTLLAIGLSILALLALGALPQYLGGGETVVMTASEIDEDRPAVDADEIDEGRYPYMSEALETGASEPYEDDRFGVKEWFTHTPYDELGAVEQLNDEAVDGEAAYVERDGTLYRVEVTDEV</sequence>
<proteinExistence type="predicted"/>
<keyword evidence="2" id="KW-1185">Reference proteome</keyword>
<reference evidence="1 2" key="1">
    <citation type="journal article" date="2019" name="Int. J. Syst. Evol. Microbiol.">
        <title>The Global Catalogue of Microorganisms (GCM) 10K type strain sequencing project: providing services to taxonomists for standard genome sequencing and annotation.</title>
        <authorList>
            <consortium name="The Broad Institute Genomics Platform"/>
            <consortium name="The Broad Institute Genome Sequencing Center for Infectious Disease"/>
            <person name="Wu L."/>
            <person name="Ma J."/>
        </authorList>
    </citation>
    <scope>NUCLEOTIDE SEQUENCE [LARGE SCALE GENOMIC DNA]</scope>
    <source>
        <strain evidence="1 2">CGMCC 1.3240</strain>
    </source>
</reference>
<dbReference type="RefSeq" id="WP_340603325.1">
    <property type="nucleotide sequence ID" value="NZ_JBBMXV010000002.1"/>
</dbReference>
<organism evidence="1 2">
    <name type="scientific">Halalkalicoccus tibetensis</name>
    <dbReference type="NCBI Taxonomy" id="175632"/>
    <lineage>
        <taxon>Archaea</taxon>
        <taxon>Methanobacteriati</taxon>
        <taxon>Methanobacteriota</taxon>
        <taxon>Stenosarchaea group</taxon>
        <taxon>Halobacteria</taxon>
        <taxon>Halobacteriales</taxon>
        <taxon>Halococcaceae</taxon>
        <taxon>Halalkalicoccus</taxon>
    </lineage>
</organism>
<dbReference type="Proteomes" id="UP001596312">
    <property type="component" value="Unassembled WGS sequence"/>
</dbReference>
<evidence type="ECO:0000313" key="1">
    <source>
        <dbReference type="EMBL" id="MFC6904810.1"/>
    </source>
</evidence>
<name>A0ABD5V430_9EURY</name>